<dbReference type="AlphaFoldDB" id="A0A0D0VPK0"/>
<dbReference type="PATRIC" id="fig|47853.6.peg.3530"/>
<dbReference type="EMBL" id="JXSX01000002">
    <property type="protein sequence ID" value="KIR62663.1"/>
    <property type="molecule type" value="Genomic_DNA"/>
</dbReference>
<protein>
    <submittedName>
        <fullName evidence="1">Uncharacterized protein</fullName>
    </submittedName>
</protein>
<evidence type="ECO:0000313" key="2">
    <source>
        <dbReference type="Proteomes" id="UP000032254"/>
    </source>
</evidence>
<reference evidence="1 2" key="1">
    <citation type="submission" date="2015-01" db="EMBL/GenBank/DDBJ databases">
        <title>Sequencing and annotation of Micromonospora carbonacea strain JXNU-1 genome.</title>
        <authorList>
            <person name="Long Z."/>
            <person name="Huang Y."/>
            <person name="Jiang Y."/>
        </authorList>
    </citation>
    <scope>NUCLEOTIDE SEQUENCE [LARGE SCALE GENOMIC DNA]</scope>
    <source>
        <strain evidence="1 2">JXNU-1</strain>
    </source>
</reference>
<sequence length="82" mass="9114">MGEIVRSSEFSDPGRALDARFQAELEYRANLDVEVVVLGAASWEALTKTHTRYFQNVRELAASALRGFQQLECRPALTATLA</sequence>
<dbReference type="Proteomes" id="UP000032254">
    <property type="component" value="Unassembled WGS sequence"/>
</dbReference>
<gene>
    <name evidence="1" type="ORF">TK50_16870</name>
</gene>
<proteinExistence type="predicted"/>
<name>A0A0D0VPK0_9ACTN</name>
<comment type="caution">
    <text evidence="1">The sequence shown here is derived from an EMBL/GenBank/DDBJ whole genome shotgun (WGS) entry which is preliminary data.</text>
</comment>
<keyword evidence="2" id="KW-1185">Reference proteome</keyword>
<organism evidence="1 2">
    <name type="scientific">Micromonospora haikouensis</name>
    <dbReference type="NCBI Taxonomy" id="686309"/>
    <lineage>
        <taxon>Bacteria</taxon>
        <taxon>Bacillati</taxon>
        <taxon>Actinomycetota</taxon>
        <taxon>Actinomycetes</taxon>
        <taxon>Micromonosporales</taxon>
        <taxon>Micromonosporaceae</taxon>
        <taxon>Micromonospora</taxon>
    </lineage>
</organism>
<accession>A0A0D0VPK0</accession>
<evidence type="ECO:0000313" key="1">
    <source>
        <dbReference type="EMBL" id="KIR62663.1"/>
    </source>
</evidence>